<dbReference type="PROSITE" id="PS50157">
    <property type="entry name" value="ZINC_FINGER_C2H2_2"/>
    <property type="match status" value="1"/>
</dbReference>
<organism evidence="4 5">
    <name type="scientific">Orbilia oligospora</name>
    <name type="common">Nematode-trapping fungus</name>
    <name type="synonym">Arthrobotrys oligospora</name>
    <dbReference type="NCBI Taxonomy" id="2813651"/>
    <lineage>
        <taxon>Eukaryota</taxon>
        <taxon>Fungi</taxon>
        <taxon>Dikarya</taxon>
        <taxon>Ascomycota</taxon>
        <taxon>Pezizomycotina</taxon>
        <taxon>Orbiliomycetes</taxon>
        <taxon>Orbiliales</taxon>
        <taxon>Orbiliaceae</taxon>
        <taxon>Orbilia</taxon>
    </lineage>
</organism>
<dbReference type="Proteomes" id="UP000474640">
    <property type="component" value="Unassembled WGS sequence"/>
</dbReference>
<feature type="region of interest" description="Disordered" evidence="2">
    <location>
        <begin position="224"/>
        <end position="253"/>
    </location>
</feature>
<proteinExistence type="predicted"/>
<feature type="domain" description="C2H2-type" evidence="3">
    <location>
        <begin position="258"/>
        <end position="285"/>
    </location>
</feature>
<evidence type="ECO:0000259" key="3">
    <source>
        <dbReference type="PROSITE" id="PS50157"/>
    </source>
</evidence>
<evidence type="ECO:0000313" key="5">
    <source>
        <dbReference type="Proteomes" id="UP000474640"/>
    </source>
</evidence>
<dbReference type="OrthoDB" id="2152896at2759"/>
<feature type="region of interest" description="Disordered" evidence="2">
    <location>
        <begin position="310"/>
        <end position="407"/>
    </location>
</feature>
<sequence length="568" mass="60229">MDEYLGGGHLRLESGQCVGLPLARRCSPLSNQPTKKKKKKKKGCVRAFSGVPQHDDSDVLALIVVRKLLPTSRQADLNGDDGYQVAHPPRIPHSITSPIPPASAAVPIKSSHRSHHAHSLGTTNTTHRVTRRKSMSSSAVAHSAAVAAIKEAVANGSLDSSPISLELKQEVLSSPNLKPLDGQSDVIADYPSPPSSFPSHGISALSSGFRKTSFGTTLKETVSENAIGEEVESATGSLRKNRRPSDGPDDGQHLKGELKCEHCGKGYKHSSCLTKHLWEHTPEWSYTSKLLISKHQQVQLLEAASILVSMKPNTPPTSASSTASYSMMNDSSNDSTSEDSPPPMPERMSSPQPGGRSRALSSAGQPTRRHGSHSRAAAPYSRSYQHPPMGSSFGGKSVTPVASPGSMRPVSVLPPGLLSPRSIATSGQDDESLAAAVQMLSCSFGGTPVLGPTKTNLKNGNIPSLPLSSPPNDLRGLGSPRTLTADYITSNPVAQQSGIRGTAGHLESEDVEMDDSDHEQAGKSVRSPSYRARFSGPEVVVEDDEEDAAAARAKHDDDEDGVFGKMEE</sequence>
<dbReference type="InterPro" id="IPR013087">
    <property type="entry name" value="Znf_C2H2_type"/>
</dbReference>
<evidence type="ECO:0000256" key="1">
    <source>
        <dbReference type="PROSITE-ProRule" id="PRU00042"/>
    </source>
</evidence>
<name>A0A7C8RR67_ORBOL</name>
<accession>A0A7C8RR67</accession>
<dbReference type="PROSITE" id="PS00028">
    <property type="entry name" value="ZINC_FINGER_C2H2_1"/>
    <property type="match status" value="1"/>
</dbReference>
<dbReference type="InterPro" id="IPR036236">
    <property type="entry name" value="Znf_C2H2_sf"/>
</dbReference>
<feature type="region of interest" description="Disordered" evidence="2">
    <location>
        <begin position="460"/>
        <end position="479"/>
    </location>
</feature>
<keyword evidence="1" id="KW-0479">Metal-binding</keyword>
<feature type="compositionally biased region" description="Low complexity" evidence="2">
    <location>
        <begin position="316"/>
        <end position="339"/>
    </location>
</feature>
<keyword evidence="1" id="KW-0862">Zinc</keyword>
<comment type="caution">
    <text evidence="4">The sequence shown here is derived from an EMBL/GenBank/DDBJ whole genome shotgun (WGS) entry which is preliminary data.</text>
</comment>
<dbReference type="SUPFAM" id="SSF57667">
    <property type="entry name" value="beta-beta-alpha zinc fingers"/>
    <property type="match status" value="1"/>
</dbReference>
<dbReference type="AlphaFoldDB" id="A0A7C8RR67"/>
<protein>
    <recommendedName>
        <fullName evidence="3">C2H2-type domain-containing protein</fullName>
    </recommendedName>
</protein>
<keyword evidence="1" id="KW-0863">Zinc-finger</keyword>
<reference evidence="4 5" key="1">
    <citation type="submission" date="2020-01" db="EMBL/GenBank/DDBJ databases">
        <authorList>
            <person name="Palmer J.M."/>
        </authorList>
    </citation>
    <scope>NUCLEOTIDE SEQUENCE [LARGE SCALE GENOMIC DNA]</scope>
    <source>
        <strain evidence="4 5">TWF970</strain>
    </source>
</reference>
<gene>
    <name evidence="4" type="ORF">TWF970_000435</name>
</gene>
<evidence type="ECO:0000256" key="2">
    <source>
        <dbReference type="SAM" id="MobiDB-lite"/>
    </source>
</evidence>
<feature type="region of interest" description="Disordered" evidence="2">
    <location>
        <begin position="495"/>
        <end position="568"/>
    </location>
</feature>
<dbReference type="GO" id="GO:0008270">
    <property type="term" value="F:zinc ion binding"/>
    <property type="evidence" value="ECO:0007669"/>
    <property type="project" value="UniProtKB-KW"/>
</dbReference>
<feature type="compositionally biased region" description="Basic and acidic residues" evidence="2">
    <location>
        <begin position="243"/>
        <end position="253"/>
    </location>
</feature>
<evidence type="ECO:0000313" key="4">
    <source>
        <dbReference type="EMBL" id="KAF3291204.1"/>
    </source>
</evidence>
<dbReference type="EMBL" id="JAABOJ010000001">
    <property type="protein sequence ID" value="KAF3291204.1"/>
    <property type="molecule type" value="Genomic_DNA"/>
</dbReference>